<sequence length="547" mass="61600">MDQLLKPERFDVDPANYINEPKTYSEAIAALDGIYVIKRSEIYSRHCLASIIQQKGESISEFLQALKQISKDCSFKAVTAEQYRQEYIRDAFIQGLKCPRIRERLLENTTVTLDKAFDQARALELAELHSASYRTATDSATIASLKRTEDIAAENSVTAVVRTRNAKCFFWGNGRHPRNLCPANDVYAEIAGRKGIFRRYANLNLWIAQSAASINFLLASAASQCLRSSMTKIEINGVELDALVDTGSSLSYISRKYVDKYAYPLPRIEDLISQVSTYSIFSTIDLKSAYHQLPLELSEKQYTAFEAGGKLYQFTRVPFGVTNGVACFQRVIDKIISEENLEGVFPYLDDVTVYGKSQNEHEINLDRFQKAIQKFNLTLNEEKCNFSSRLVKLLGYVVENQTIKPDPDRLRPLMDLSIPTDTASLQRLLGMFAHHCRWIPGFSDKKRPLLDTKNFPLSEAAVKAIESIKADISKASLTAVEDNIPFRVETDAFEHAIAATLSQAGRPVAFFSRTLSKSELNHSFIEKEAYALCNCGVTKILEALSYR</sequence>
<evidence type="ECO:0000256" key="2">
    <source>
        <dbReference type="ARBA" id="ARBA00022695"/>
    </source>
</evidence>
<dbReference type="GO" id="GO:0016779">
    <property type="term" value="F:nucleotidyltransferase activity"/>
    <property type="evidence" value="ECO:0007669"/>
    <property type="project" value="UniProtKB-KW"/>
</dbReference>
<evidence type="ECO:0000256" key="6">
    <source>
        <dbReference type="ARBA" id="ARBA00022884"/>
    </source>
</evidence>
<proteinExistence type="predicted"/>
<keyword evidence="4" id="KW-0255">Endonuclease</keyword>
<dbReference type="GO" id="GO:0015074">
    <property type="term" value="P:DNA integration"/>
    <property type="evidence" value="ECO:0007669"/>
    <property type="project" value="UniProtKB-KW"/>
</dbReference>
<dbReference type="InterPro" id="IPR041577">
    <property type="entry name" value="RT_RNaseH_2"/>
</dbReference>
<keyword evidence="3" id="KW-0540">Nuclease</keyword>
<keyword evidence="2" id="KW-0548">Nucleotidyltransferase</keyword>
<evidence type="ECO:0000256" key="3">
    <source>
        <dbReference type="ARBA" id="ARBA00022722"/>
    </source>
</evidence>
<dbReference type="InterPro" id="IPR021109">
    <property type="entry name" value="Peptidase_aspartic_dom_sf"/>
</dbReference>
<dbReference type="PROSITE" id="PS00141">
    <property type="entry name" value="ASP_PROTEASE"/>
    <property type="match status" value="1"/>
</dbReference>
<dbReference type="GO" id="GO:0004519">
    <property type="term" value="F:endonuclease activity"/>
    <property type="evidence" value="ECO:0007669"/>
    <property type="project" value="UniProtKB-KW"/>
</dbReference>
<dbReference type="GO" id="GO:0071897">
    <property type="term" value="P:DNA biosynthetic process"/>
    <property type="evidence" value="ECO:0007669"/>
    <property type="project" value="UniProtKB-ARBA"/>
</dbReference>
<evidence type="ECO:0000256" key="1">
    <source>
        <dbReference type="ARBA" id="ARBA00022679"/>
    </source>
</evidence>
<organism evidence="10 11">
    <name type="scientific">Oedothorax gibbosus</name>
    <dbReference type="NCBI Taxonomy" id="931172"/>
    <lineage>
        <taxon>Eukaryota</taxon>
        <taxon>Metazoa</taxon>
        <taxon>Ecdysozoa</taxon>
        <taxon>Arthropoda</taxon>
        <taxon>Chelicerata</taxon>
        <taxon>Arachnida</taxon>
        <taxon>Araneae</taxon>
        <taxon>Araneomorphae</taxon>
        <taxon>Entelegynae</taxon>
        <taxon>Araneoidea</taxon>
        <taxon>Linyphiidae</taxon>
        <taxon>Erigoninae</taxon>
        <taxon>Oedothorax</taxon>
    </lineage>
</organism>
<keyword evidence="7" id="KW-0229">DNA integration</keyword>
<keyword evidence="4" id="KW-0378">Hydrolase</keyword>
<evidence type="ECO:0000259" key="9">
    <source>
        <dbReference type="PROSITE" id="PS50878"/>
    </source>
</evidence>
<keyword evidence="1" id="KW-0808">Transferase</keyword>
<dbReference type="PANTHER" id="PTHR37984">
    <property type="entry name" value="PROTEIN CBG26694"/>
    <property type="match status" value="1"/>
</dbReference>
<dbReference type="AlphaFoldDB" id="A0AAV6UZV0"/>
<keyword evidence="6" id="KW-0694">RNA-binding</keyword>
<dbReference type="InterPro" id="IPR043502">
    <property type="entry name" value="DNA/RNA_pol_sf"/>
</dbReference>
<dbReference type="GO" id="GO:0003723">
    <property type="term" value="F:RNA binding"/>
    <property type="evidence" value="ECO:0007669"/>
    <property type="project" value="UniProtKB-KW"/>
</dbReference>
<dbReference type="Gene3D" id="3.30.70.270">
    <property type="match status" value="2"/>
</dbReference>
<keyword evidence="11" id="KW-1185">Reference proteome</keyword>
<dbReference type="InterPro" id="IPR050951">
    <property type="entry name" value="Retrovirus_Pol_polyprotein"/>
</dbReference>
<protein>
    <recommendedName>
        <fullName evidence="9">Reverse transcriptase domain-containing protein</fullName>
    </recommendedName>
</protein>
<dbReference type="Proteomes" id="UP000827092">
    <property type="component" value="Unassembled WGS sequence"/>
</dbReference>
<dbReference type="SUPFAM" id="SSF50630">
    <property type="entry name" value="Acid proteases"/>
    <property type="match status" value="1"/>
</dbReference>
<keyword evidence="5" id="KW-0460">Magnesium</keyword>
<evidence type="ECO:0000256" key="8">
    <source>
        <dbReference type="ARBA" id="ARBA00023268"/>
    </source>
</evidence>
<dbReference type="InterPro" id="IPR000477">
    <property type="entry name" value="RT_dom"/>
</dbReference>
<dbReference type="PANTHER" id="PTHR37984:SF5">
    <property type="entry name" value="PROTEIN NYNRIN-LIKE"/>
    <property type="match status" value="1"/>
</dbReference>
<keyword evidence="8" id="KW-0511">Multifunctional enzyme</keyword>
<dbReference type="Pfam" id="PF17919">
    <property type="entry name" value="RT_RNaseH_2"/>
    <property type="match status" value="1"/>
</dbReference>
<dbReference type="PROSITE" id="PS50878">
    <property type="entry name" value="RT_POL"/>
    <property type="match status" value="1"/>
</dbReference>
<dbReference type="InterPro" id="IPR043128">
    <property type="entry name" value="Rev_trsase/Diguanyl_cyclase"/>
</dbReference>
<gene>
    <name evidence="10" type="ORF">JTE90_017686</name>
</gene>
<accession>A0AAV6UZV0</accession>
<reference evidence="10 11" key="1">
    <citation type="journal article" date="2022" name="Nat. Ecol. Evol.">
        <title>A masculinizing supergene underlies an exaggerated male reproductive morph in a spider.</title>
        <authorList>
            <person name="Hendrickx F."/>
            <person name="De Corte Z."/>
            <person name="Sonet G."/>
            <person name="Van Belleghem S.M."/>
            <person name="Kostlbacher S."/>
            <person name="Vangestel C."/>
        </authorList>
    </citation>
    <scope>NUCLEOTIDE SEQUENCE [LARGE SCALE GENOMIC DNA]</scope>
    <source>
        <strain evidence="10">W744_W776</strain>
    </source>
</reference>
<evidence type="ECO:0000256" key="7">
    <source>
        <dbReference type="ARBA" id="ARBA00022908"/>
    </source>
</evidence>
<feature type="domain" description="Reverse transcriptase" evidence="9">
    <location>
        <begin position="214"/>
        <end position="398"/>
    </location>
</feature>
<dbReference type="InterPro" id="IPR001969">
    <property type="entry name" value="Aspartic_peptidase_AS"/>
</dbReference>
<dbReference type="EMBL" id="JAFNEN010000204">
    <property type="protein sequence ID" value="KAG8189769.1"/>
    <property type="molecule type" value="Genomic_DNA"/>
</dbReference>
<dbReference type="CDD" id="cd01647">
    <property type="entry name" value="RT_LTR"/>
    <property type="match status" value="1"/>
</dbReference>
<evidence type="ECO:0000313" key="10">
    <source>
        <dbReference type="EMBL" id="KAG8189769.1"/>
    </source>
</evidence>
<evidence type="ECO:0000256" key="5">
    <source>
        <dbReference type="ARBA" id="ARBA00022842"/>
    </source>
</evidence>
<dbReference type="Gene3D" id="3.10.10.10">
    <property type="entry name" value="HIV Type 1 Reverse Transcriptase, subunit A, domain 1"/>
    <property type="match status" value="1"/>
</dbReference>
<dbReference type="GO" id="GO:0004190">
    <property type="term" value="F:aspartic-type endopeptidase activity"/>
    <property type="evidence" value="ECO:0007669"/>
    <property type="project" value="InterPro"/>
</dbReference>
<evidence type="ECO:0000256" key="4">
    <source>
        <dbReference type="ARBA" id="ARBA00022759"/>
    </source>
</evidence>
<evidence type="ECO:0000313" key="11">
    <source>
        <dbReference type="Proteomes" id="UP000827092"/>
    </source>
</evidence>
<dbReference type="GO" id="GO:0006508">
    <property type="term" value="P:proteolysis"/>
    <property type="evidence" value="ECO:0007669"/>
    <property type="project" value="InterPro"/>
</dbReference>
<dbReference type="SUPFAM" id="SSF56672">
    <property type="entry name" value="DNA/RNA polymerases"/>
    <property type="match status" value="1"/>
</dbReference>
<dbReference type="Pfam" id="PF00078">
    <property type="entry name" value="RVT_1"/>
    <property type="match status" value="1"/>
</dbReference>
<name>A0AAV6UZV0_9ARAC</name>
<comment type="caution">
    <text evidence="10">The sequence shown here is derived from an EMBL/GenBank/DDBJ whole genome shotgun (WGS) entry which is preliminary data.</text>
</comment>